<evidence type="ECO:0000313" key="4">
    <source>
        <dbReference type="Proteomes" id="UP000310553"/>
    </source>
</evidence>
<feature type="transmembrane region" description="Helical" evidence="2">
    <location>
        <begin position="26"/>
        <end position="47"/>
    </location>
</feature>
<dbReference type="PANTHER" id="PTHR43298">
    <property type="entry name" value="MULTIDRUG RESISTANCE PROTEIN NORM-RELATED"/>
    <property type="match status" value="1"/>
</dbReference>
<dbReference type="AlphaFoldDB" id="A0AA92EGE4"/>
<feature type="transmembrane region" description="Helical" evidence="2">
    <location>
        <begin position="418"/>
        <end position="441"/>
    </location>
</feature>
<dbReference type="GO" id="GO:0042910">
    <property type="term" value="F:xenobiotic transmembrane transporter activity"/>
    <property type="evidence" value="ECO:0007669"/>
    <property type="project" value="InterPro"/>
</dbReference>
<protein>
    <submittedName>
        <fullName evidence="3">MATE family efflux transporter</fullName>
    </submittedName>
</protein>
<gene>
    <name evidence="3" type="ORF">E7Z57_17780</name>
</gene>
<reference evidence="3 4" key="1">
    <citation type="submission" date="2019-04" db="EMBL/GenBank/DDBJ databases">
        <title>Complete Genome of UW386 and Higher Quality Genome of UW700.</title>
        <authorList>
            <person name="Jacobs J."/>
            <person name="Perez A."/>
            <person name="Steidl O."/>
            <person name="Allen C."/>
        </authorList>
    </citation>
    <scope>NUCLEOTIDE SEQUENCE [LARGE SCALE GENOMIC DNA]</scope>
    <source>
        <strain evidence="3 4">UW386</strain>
        <plasmid evidence="4">puw386</plasmid>
    </source>
</reference>
<organism evidence="3 4">
    <name type="scientific">Ralstonia solanacearum</name>
    <name type="common">Pseudomonas solanacearum</name>
    <dbReference type="NCBI Taxonomy" id="305"/>
    <lineage>
        <taxon>Bacteria</taxon>
        <taxon>Pseudomonadati</taxon>
        <taxon>Pseudomonadota</taxon>
        <taxon>Betaproteobacteria</taxon>
        <taxon>Burkholderiales</taxon>
        <taxon>Burkholderiaceae</taxon>
        <taxon>Ralstonia</taxon>
        <taxon>Ralstonia solanacearum species complex</taxon>
    </lineage>
</organism>
<evidence type="ECO:0000256" key="1">
    <source>
        <dbReference type="ARBA" id="ARBA00022448"/>
    </source>
</evidence>
<dbReference type="EMBL" id="CP039340">
    <property type="protein sequence ID" value="QCX50981.1"/>
    <property type="molecule type" value="Genomic_DNA"/>
</dbReference>
<sequence>MTVRRSSEPAIYAAAGASSFRQDVRALLGLMTPLLTGSVLSSLTILANTVIVGRSEPNGLLLSGLFLPFSLLVVAVIESLRAPLTVYVTQAAQAPELRMMVGGFAALGAILMLLVAVAVVAVGDRFFMRLDAPRDTLRHAARFVTCMQISSAALTAGVLANAAVFARGFARRALAISIAANLVNLVVTSGSALLLRQGAIGGAWGTGAAGILMLMASFSNLPRACGARQYWRSTTKRVFLMTRNIAIPVFGSYLVLSVYAAAINDLLMSIGPHAVAGFGVANRLQNLFMMPAVALGTALAIRAGSMHRLGASASDVSVARFAGRGLAVGIAMYALVSAIAVVTQPLITPLMAGQGAAAEVLRAYLLIVCPSFVFFGPMLSLLIYLDQTGQGRLALFFNVVSLCVTLTAAYAAAANDQLIRDVFIAIATCNVITALVLFAIVRQPAVHRPPRMLAHGGTL</sequence>
<proteinExistence type="predicted"/>
<name>A0AA92EGE4_RALSL</name>
<evidence type="ECO:0000256" key="2">
    <source>
        <dbReference type="SAM" id="Phobius"/>
    </source>
</evidence>
<evidence type="ECO:0000313" key="3">
    <source>
        <dbReference type="EMBL" id="QCX50981.1"/>
    </source>
</evidence>
<feature type="transmembrane region" description="Helical" evidence="2">
    <location>
        <begin position="321"/>
        <end position="343"/>
    </location>
</feature>
<feature type="transmembrane region" description="Helical" evidence="2">
    <location>
        <begin position="59"/>
        <end position="80"/>
    </location>
</feature>
<feature type="transmembrane region" description="Helical" evidence="2">
    <location>
        <begin position="283"/>
        <end position="301"/>
    </location>
</feature>
<dbReference type="GO" id="GO:0005886">
    <property type="term" value="C:plasma membrane"/>
    <property type="evidence" value="ECO:0007669"/>
    <property type="project" value="TreeGrafter"/>
</dbReference>
<feature type="transmembrane region" description="Helical" evidence="2">
    <location>
        <begin position="201"/>
        <end position="221"/>
    </location>
</feature>
<accession>A0AA92EGE4</accession>
<dbReference type="InterPro" id="IPR050222">
    <property type="entry name" value="MATE_MdtK"/>
</dbReference>
<keyword evidence="3" id="KW-0614">Plasmid</keyword>
<dbReference type="PANTHER" id="PTHR43298:SF2">
    <property type="entry name" value="FMN_FAD EXPORTER YEEO-RELATED"/>
    <property type="match status" value="1"/>
</dbReference>
<keyword evidence="2" id="KW-0472">Membrane</keyword>
<geneLocation type="plasmid" evidence="4">
    <name>puw386</name>
</geneLocation>
<keyword evidence="1" id="KW-0813">Transport</keyword>
<dbReference type="Proteomes" id="UP000310553">
    <property type="component" value="Plasmid pUW386"/>
</dbReference>
<dbReference type="InterPro" id="IPR002528">
    <property type="entry name" value="MATE_fam"/>
</dbReference>
<feature type="transmembrane region" description="Helical" evidence="2">
    <location>
        <begin position="363"/>
        <end position="385"/>
    </location>
</feature>
<feature type="transmembrane region" description="Helical" evidence="2">
    <location>
        <begin position="142"/>
        <end position="166"/>
    </location>
</feature>
<feature type="transmembrane region" description="Helical" evidence="2">
    <location>
        <begin position="242"/>
        <end position="263"/>
    </location>
</feature>
<feature type="transmembrane region" description="Helical" evidence="2">
    <location>
        <begin position="101"/>
        <end position="122"/>
    </location>
</feature>
<keyword evidence="2" id="KW-0812">Transmembrane</keyword>
<dbReference type="Pfam" id="PF01554">
    <property type="entry name" value="MatE"/>
    <property type="match status" value="1"/>
</dbReference>
<keyword evidence="2" id="KW-1133">Transmembrane helix</keyword>
<feature type="transmembrane region" description="Helical" evidence="2">
    <location>
        <begin position="173"/>
        <end position="195"/>
    </location>
</feature>
<dbReference type="GO" id="GO:0015297">
    <property type="term" value="F:antiporter activity"/>
    <property type="evidence" value="ECO:0007669"/>
    <property type="project" value="InterPro"/>
</dbReference>
<feature type="transmembrane region" description="Helical" evidence="2">
    <location>
        <begin position="392"/>
        <end position="412"/>
    </location>
</feature>